<comment type="similarity">
    <text evidence="3">Belongs to the GTP cyclohydrolase I family.</text>
</comment>
<dbReference type="InterPro" id="IPR043133">
    <property type="entry name" value="GTP-CH-I_C/QueF"/>
</dbReference>
<dbReference type="GO" id="GO:0046654">
    <property type="term" value="P:tetrahydrofolate biosynthetic process"/>
    <property type="evidence" value="ECO:0007669"/>
    <property type="project" value="InterPro"/>
</dbReference>
<name>A0A0P7X2F7_SCLFO</name>
<evidence type="ECO:0000313" key="14">
    <source>
        <dbReference type="Proteomes" id="UP000034805"/>
    </source>
</evidence>
<dbReference type="GO" id="GO:0005525">
    <property type="term" value="F:GTP binding"/>
    <property type="evidence" value="ECO:0007669"/>
    <property type="project" value="UniProtKB-KW"/>
</dbReference>
<dbReference type="InterPro" id="IPR001474">
    <property type="entry name" value="GTP_CycHdrlase_I"/>
</dbReference>
<accession>A0A0P7X2F7</accession>
<reference evidence="13 14" key="1">
    <citation type="submission" date="2015-08" db="EMBL/GenBank/DDBJ databases">
        <title>The genome of the Asian arowana (Scleropages formosus).</title>
        <authorList>
            <person name="Tan M.H."/>
            <person name="Gan H.M."/>
            <person name="Croft L.J."/>
            <person name="Austin C.M."/>
        </authorList>
    </citation>
    <scope>NUCLEOTIDE SEQUENCE [LARGE SCALE GENOMIC DNA]</scope>
    <source>
        <strain evidence="13">Aro1</strain>
    </source>
</reference>
<dbReference type="CDD" id="cd00642">
    <property type="entry name" value="GTP_cyclohydro1"/>
    <property type="match status" value="1"/>
</dbReference>
<dbReference type="EMBL" id="JARO02003334">
    <property type="protein sequence ID" value="KPP70700.1"/>
    <property type="molecule type" value="Genomic_DNA"/>
</dbReference>
<evidence type="ECO:0000256" key="1">
    <source>
        <dbReference type="ARBA" id="ARBA00001052"/>
    </source>
</evidence>
<dbReference type="PANTHER" id="PTHR11109">
    <property type="entry name" value="GTP CYCLOHYDROLASE I"/>
    <property type="match status" value="1"/>
</dbReference>
<dbReference type="GO" id="GO:0005737">
    <property type="term" value="C:cytoplasm"/>
    <property type="evidence" value="ECO:0007669"/>
    <property type="project" value="TreeGrafter"/>
</dbReference>
<dbReference type="PANTHER" id="PTHR11109:SF6">
    <property type="entry name" value="GTP CYCLOHYDROLASE 1"/>
    <property type="match status" value="1"/>
</dbReference>
<comment type="catalytic activity">
    <reaction evidence="1">
        <text>GTP + H2O = 7,8-dihydroneopterin 3'-triphosphate + formate + H(+)</text>
        <dbReference type="Rhea" id="RHEA:17473"/>
        <dbReference type="ChEBI" id="CHEBI:15377"/>
        <dbReference type="ChEBI" id="CHEBI:15378"/>
        <dbReference type="ChEBI" id="CHEBI:15740"/>
        <dbReference type="ChEBI" id="CHEBI:37565"/>
        <dbReference type="ChEBI" id="CHEBI:58462"/>
        <dbReference type="EC" id="3.5.4.16"/>
    </reaction>
</comment>
<dbReference type="InterPro" id="IPR018234">
    <property type="entry name" value="GTP_CycHdrlase_I_CS"/>
</dbReference>
<dbReference type="NCBIfam" id="NF006826">
    <property type="entry name" value="PRK09347.1-3"/>
    <property type="match status" value="1"/>
</dbReference>
<evidence type="ECO:0000259" key="12">
    <source>
        <dbReference type="Pfam" id="PF01227"/>
    </source>
</evidence>
<dbReference type="FunFam" id="1.10.286.10:FF:000003">
    <property type="entry name" value="GTP cyclohydrolase 1"/>
    <property type="match status" value="1"/>
</dbReference>
<feature type="domain" description="GTP cyclohydrolase I" evidence="12">
    <location>
        <begin position="85"/>
        <end position="261"/>
    </location>
</feature>
<dbReference type="Pfam" id="PF01227">
    <property type="entry name" value="GTP_cyclohydroI"/>
    <property type="match status" value="1"/>
</dbReference>
<evidence type="ECO:0000256" key="5">
    <source>
        <dbReference type="ARBA" id="ARBA00017272"/>
    </source>
</evidence>
<dbReference type="Gene3D" id="1.10.286.10">
    <property type="match status" value="1"/>
</dbReference>
<dbReference type="GO" id="GO:0003934">
    <property type="term" value="F:GTP cyclohydrolase I activity"/>
    <property type="evidence" value="ECO:0007669"/>
    <property type="project" value="UniProtKB-EC"/>
</dbReference>
<sequence length="264" mass="29791">GVLIGVFRPHDHPEDHLKTTCGPGDQPTPPTQMEYQRAVDLMSTVKVSYGDISAEVKKSALQDLQDHQEQSRKLSEDESNLPALQAAYRTILRGLGEDTERQGLARTPLRAARAMQFLTKGYHESVFDTLNDAIFDEDHDEMVIVKDTDMFSLCEHHLVPFYGKVHIGYLPRKKVVGLSKLARIVEIYSRRLQVQERLSKQIAVAIFEALQPEGVAVVIEATHMCMVMRGVQKINSRTVTSTMLGVFREDPKTREEFLSLIKSS</sequence>
<keyword evidence="7 13" id="KW-0378">Hydrolase</keyword>
<dbReference type="GO" id="GO:0008270">
    <property type="term" value="F:zinc ion binding"/>
    <property type="evidence" value="ECO:0007669"/>
    <property type="project" value="TreeGrafter"/>
</dbReference>
<feature type="non-terminal residue" evidence="13">
    <location>
        <position position="1"/>
    </location>
</feature>
<dbReference type="UniPathway" id="UPA00848">
    <property type="reaction ID" value="UER00151"/>
</dbReference>
<keyword evidence="6" id="KW-0547">Nucleotide-binding</keyword>
<protein>
    <recommendedName>
        <fullName evidence="5">GTP cyclohydrolase 1</fullName>
        <ecNumber evidence="4">3.5.4.16</ecNumber>
    </recommendedName>
    <alternativeName>
        <fullName evidence="10">GTP cyclohydrolase I</fullName>
    </alternativeName>
</protein>
<dbReference type="Proteomes" id="UP000034805">
    <property type="component" value="Unassembled WGS sequence"/>
</dbReference>
<dbReference type="EC" id="3.5.4.16" evidence="4"/>
<comment type="caution">
    <text evidence="13">The sequence shown here is derived from an EMBL/GenBank/DDBJ whole genome shotgun (WGS) entry which is preliminary data.</text>
</comment>
<dbReference type="HAMAP" id="MF_00223">
    <property type="entry name" value="FolE"/>
    <property type="match status" value="1"/>
</dbReference>
<dbReference type="STRING" id="113540.ENSSFOP00015013186"/>
<dbReference type="Gene3D" id="3.30.1130.10">
    <property type="match status" value="1"/>
</dbReference>
<dbReference type="GO" id="GO:0006729">
    <property type="term" value="P:tetrahydrobiopterin biosynthetic process"/>
    <property type="evidence" value="ECO:0007669"/>
    <property type="project" value="UniProtKB-KW"/>
</dbReference>
<keyword evidence="9" id="KW-0342">GTP-binding</keyword>
<dbReference type="NCBIfam" id="NF006825">
    <property type="entry name" value="PRK09347.1-2"/>
    <property type="match status" value="1"/>
</dbReference>
<keyword evidence="8" id="KW-0783">Tetrahydrobiopterin biosynthesis</keyword>
<dbReference type="InterPro" id="IPR020602">
    <property type="entry name" value="GTP_CycHdrlase_I_dom"/>
</dbReference>
<dbReference type="FunFam" id="3.30.1130.10:FF:000012">
    <property type="entry name" value="GTP cyclohydrolase 1"/>
    <property type="match status" value="1"/>
</dbReference>
<evidence type="ECO:0000256" key="10">
    <source>
        <dbReference type="ARBA" id="ARBA00030854"/>
    </source>
</evidence>
<dbReference type="InterPro" id="IPR043134">
    <property type="entry name" value="GTP-CH-I_N"/>
</dbReference>
<evidence type="ECO:0000256" key="2">
    <source>
        <dbReference type="ARBA" id="ARBA00005080"/>
    </source>
</evidence>
<dbReference type="SUPFAM" id="SSF55620">
    <property type="entry name" value="Tetrahydrobiopterin biosynthesis enzymes-like"/>
    <property type="match status" value="1"/>
</dbReference>
<proteinExistence type="inferred from homology"/>
<evidence type="ECO:0000256" key="8">
    <source>
        <dbReference type="ARBA" id="ARBA00023007"/>
    </source>
</evidence>
<feature type="region of interest" description="Disordered" evidence="11">
    <location>
        <begin position="11"/>
        <end position="30"/>
    </location>
</feature>
<evidence type="ECO:0000256" key="7">
    <source>
        <dbReference type="ARBA" id="ARBA00022801"/>
    </source>
</evidence>
<dbReference type="AlphaFoldDB" id="A0A0P7X2F7"/>
<dbReference type="PROSITE" id="PS00860">
    <property type="entry name" value="GTP_CYCLOHYDROL_1_2"/>
    <property type="match status" value="1"/>
</dbReference>
<organism evidence="13 14">
    <name type="scientific">Scleropages formosus</name>
    <name type="common">Asian bonytongue</name>
    <name type="synonym">Osteoglossum formosum</name>
    <dbReference type="NCBI Taxonomy" id="113540"/>
    <lineage>
        <taxon>Eukaryota</taxon>
        <taxon>Metazoa</taxon>
        <taxon>Chordata</taxon>
        <taxon>Craniata</taxon>
        <taxon>Vertebrata</taxon>
        <taxon>Euteleostomi</taxon>
        <taxon>Actinopterygii</taxon>
        <taxon>Neopterygii</taxon>
        <taxon>Teleostei</taxon>
        <taxon>Osteoglossocephala</taxon>
        <taxon>Osteoglossomorpha</taxon>
        <taxon>Osteoglossiformes</taxon>
        <taxon>Osteoglossidae</taxon>
        <taxon>Scleropages</taxon>
    </lineage>
</organism>
<evidence type="ECO:0000313" key="13">
    <source>
        <dbReference type="EMBL" id="KPP70700.1"/>
    </source>
</evidence>
<evidence type="ECO:0000256" key="11">
    <source>
        <dbReference type="SAM" id="MobiDB-lite"/>
    </source>
</evidence>
<comment type="pathway">
    <text evidence="2">Cofactor biosynthesis; 7,8-dihydroneopterin triphosphate biosynthesis; 7,8-dihydroneopterin triphosphate from GTP: step 1/1.</text>
</comment>
<evidence type="ECO:0000256" key="4">
    <source>
        <dbReference type="ARBA" id="ARBA00012715"/>
    </source>
</evidence>
<gene>
    <name evidence="13" type="ORF">Z043_110449</name>
</gene>
<evidence type="ECO:0000256" key="9">
    <source>
        <dbReference type="ARBA" id="ARBA00023134"/>
    </source>
</evidence>
<evidence type="ECO:0000256" key="6">
    <source>
        <dbReference type="ARBA" id="ARBA00022741"/>
    </source>
</evidence>
<dbReference type="NCBIfam" id="TIGR00063">
    <property type="entry name" value="folE"/>
    <property type="match status" value="1"/>
</dbReference>
<evidence type="ECO:0000256" key="3">
    <source>
        <dbReference type="ARBA" id="ARBA00008085"/>
    </source>
</evidence>